<proteinExistence type="predicted"/>
<dbReference type="EMBL" id="QKWP01000627">
    <property type="protein sequence ID" value="RIB17151.1"/>
    <property type="molecule type" value="Genomic_DNA"/>
</dbReference>
<accession>A0A397V5F4</accession>
<feature type="region of interest" description="Disordered" evidence="1">
    <location>
        <begin position="235"/>
        <end position="254"/>
    </location>
</feature>
<feature type="region of interest" description="Disordered" evidence="1">
    <location>
        <begin position="270"/>
        <end position="295"/>
    </location>
</feature>
<feature type="region of interest" description="Disordered" evidence="1">
    <location>
        <begin position="200"/>
        <end position="223"/>
    </location>
</feature>
<keyword evidence="3" id="KW-1185">Reference proteome</keyword>
<sequence length="295" mass="32686">MSQITIFLFTQTKILFFLLDNDQPICPFKYFILGDEPSIYDLLIAPAFEVFTTPIQDPTVIKNGQGIFRLKRDVYNGVTTNQSLLSILCKYPLHNRHANIKDATTCHPIFSVGGELITLAKSAFILCEMIEWNYPALSPNTPTYAETNTPSTSGNKHRKQNEFKRIAENSIPIILQPKISIKHLPIEYLLPIILPLHRTPSTPEPSSTSGPSTSIPSTSSEPLSISNSSLLSIISSTPEQSSHSGLSSHIDKGKQPATLEKYMRTASITTNNNFIPNHNTTATPHEYSDQSDASE</sequence>
<reference evidence="2 3" key="1">
    <citation type="submission" date="2018-06" db="EMBL/GenBank/DDBJ databases">
        <title>Comparative genomics reveals the genomic features of Rhizophagus irregularis, R. cerebriforme, R. diaphanum and Gigaspora rosea, and their symbiotic lifestyle signature.</title>
        <authorList>
            <person name="Morin E."/>
            <person name="San Clemente H."/>
            <person name="Chen E.C.H."/>
            <person name="De La Providencia I."/>
            <person name="Hainaut M."/>
            <person name="Kuo A."/>
            <person name="Kohler A."/>
            <person name="Murat C."/>
            <person name="Tang N."/>
            <person name="Roy S."/>
            <person name="Loubradou J."/>
            <person name="Henrissat B."/>
            <person name="Grigoriev I.V."/>
            <person name="Corradi N."/>
            <person name="Roux C."/>
            <person name="Martin F.M."/>
        </authorList>
    </citation>
    <scope>NUCLEOTIDE SEQUENCE [LARGE SCALE GENOMIC DNA]</scope>
    <source>
        <strain evidence="2 3">DAOM 194757</strain>
    </source>
</reference>
<evidence type="ECO:0000313" key="3">
    <source>
        <dbReference type="Proteomes" id="UP000266673"/>
    </source>
</evidence>
<feature type="compositionally biased region" description="Polar residues" evidence="1">
    <location>
        <begin position="270"/>
        <end position="283"/>
    </location>
</feature>
<comment type="caution">
    <text evidence="2">The sequence shown here is derived from an EMBL/GenBank/DDBJ whole genome shotgun (WGS) entry which is preliminary data.</text>
</comment>
<evidence type="ECO:0000256" key="1">
    <source>
        <dbReference type="SAM" id="MobiDB-lite"/>
    </source>
</evidence>
<name>A0A397V5F4_9GLOM</name>
<dbReference type="Proteomes" id="UP000266673">
    <property type="component" value="Unassembled WGS sequence"/>
</dbReference>
<protein>
    <submittedName>
        <fullName evidence="2">Uncharacterized protein</fullName>
    </submittedName>
</protein>
<gene>
    <name evidence="2" type="ORF">C2G38_2188137</name>
</gene>
<organism evidence="2 3">
    <name type="scientific">Gigaspora rosea</name>
    <dbReference type="NCBI Taxonomy" id="44941"/>
    <lineage>
        <taxon>Eukaryota</taxon>
        <taxon>Fungi</taxon>
        <taxon>Fungi incertae sedis</taxon>
        <taxon>Mucoromycota</taxon>
        <taxon>Glomeromycotina</taxon>
        <taxon>Glomeromycetes</taxon>
        <taxon>Diversisporales</taxon>
        <taxon>Gigasporaceae</taxon>
        <taxon>Gigaspora</taxon>
    </lineage>
</organism>
<dbReference type="OrthoDB" id="10507889at2759"/>
<evidence type="ECO:0000313" key="2">
    <source>
        <dbReference type="EMBL" id="RIB17151.1"/>
    </source>
</evidence>
<dbReference type="AlphaFoldDB" id="A0A397V5F4"/>